<feature type="transmembrane region" description="Helical" evidence="2">
    <location>
        <begin position="63"/>
        <end position="82"/>
    </location>
</feature>
<keyword evidence="1" id="KW-0175">Coiled coil</keyword>
<feature type="transmembrane region" description="Helical" evidence="2">
    <location>
        <begin position="38"/>
        <end position="56"/>
    </location>
</feature>
<dbReference type="CDD" id="cd00130">
    <property type="entry name" value="PAS"/>
    <property type="match status" value="1"/>
</dbReference>
<dbReference type="InterPro" id="IPR000160">
    <property type="entry name" value="GGDEF_dom"/>
</dbReference>
<name>A0ABQ2D647_9DEIO</name>
<evidence type="ECO:0000259" key="3">
    <source>
        <dbReference type="PROSITE" id="PS50887"/>
    </source>
</evidence>
<dbReference type="InterPro" id="IPR043128">
    <property type="entry name" value="Rev_trsase/Diguanyl_cyclase"/>
</dbReference>
<evidence type="ECO:0000256" key="2">
    <source>
        <dbReference type="SAM" id="Phobius"/>
    </source>
</evidence>
<evidence type="ECO:0000313" key="5">
    <source>
        <dbReference type="Proteomes" id="UP000632222"/>
    </source>
</evidence>
<dbReference type="CDD" id="cd01949">
    <property type="entry name" value="GGDEF"/>
    <property type="match status" value="1"/>
</dbReference>
<keyword evidence="2" id="KW-1133">Transmembrane helix</keyword>
<feature type="coiled-coil region" evidence="1">
    <location>
        <begin position="423"/>
        <end position="468"/>
    </location>
</feature>
<dbReference type="InterPro" id="IPR000014">
    <property type="entry name" value="PAS"/>
</dbReference>
<dbReference type="Pfam" id="PF00990">
    <property type="entry name" value="GGDEF"/>
    <property type="match status" value="1"/>
</dbReference>
<dbReference type="PANTHER" id="PTHR45138">
    <property type="entry name" value="REGULATORY COMPONENTS OF SENSORY TRANSDUCTION SYSTEM"/>
    <property type="match status" value="1"/>
</dbReference>
<dbReference type="Proteomes" id="UP000632222">
    <property type="component" value="Unassembled WGS sequence"/>
</dbReference>
<keyword evidence="2" id="KW-0472">Membrane</keyword>
<accession>A0ABQ2D647</accession>
<dbReference type="NCBIfam" id="TIGR00254">
    <property type="entry name" value="GGDEF"/>
    <property type="match status" value="1"/>
</dbReference>
<dbReference type="InterPro" id="IPR013656">
    <property type="entry name" value="PAS_4"/>
</dbReference>
<sequence length="646" mass="72606">MNTDQQHETQLAYRMVWLVVGVMLFLTALQVAFFTLQWIWVLPTALTLLVLLGVHLRCQNFRPYWLSLTALTGLWVTVGIYSHLLGGLSSPVLLGWPLVVVGFSVLLGMRQGQVVLGISLLTGFMLANHPVSDPPFSRTHSELVLVVYTLTFYLMGLSILSMHRRSVRQIQAQQVQHLKIQQAMEITEARNQAILDALPDVVFRVTQDTTIQDVNIGEQVGWPIKPENWLGHKVTQYLQDHDAQDVLDRLSWVLSGDGMQTQELTLDHPQLGKRTLESRMVAISEQHAILFWRDISERKKVELEGQARLRRMEVMDRFSLALADSNLNGTLLLQAVADHGALLLGGKCTVTVWHLGDPADVPLEEFSAGTAQQAVQKLEIPLNFHGTQQGTVRLDRSTLDPFSTEEQAMMHTLVERAGLVFTNTQLNLQNRDQAEQLRRANEELEARIEARTQELAQANSRLQELTIRDGLTGIFNRRHFDERLEQEVRRLQRSDQPLTLMLCDIDFFKKYNDHYGHPQGDVCLKKVAEVLSGTFQRAGDVVARYGGEEFAMVLPNTSLVQARQLAERLCQKMTQLGLLHEFSEVAGHITLSVGVVAASRCDQVTASVLLQTADEALYHSKHTGRNRATLRALMAEGSGLKVSAME</sequence>
<dbReference type="Pfam" id="PF08448">
    <property type="entry name" value="PAS_4"/>
    <property type="match status" value="1"/>
</dbReference>
<dbReference type="Gene3D" id="3.30.450.20">
    <property type="entry name" value="PAS domain"/>
    <property type="match status" value="1"/>
</dbReference>
<proteinExistence type="predicted"/>
<feature type="transmembrane region" description="Helical" evidence="2">
    <location>
        <begin position="143"/>
        <end position="162"/>
    </location>
</feature>
<dbReference type="PANTHER" id="PTHR45138:SF9">
    <property type="entry name" value="DIGUANYLATE CYCLASE DGCM-RELATED"/>
    <property type="match status" value="1"/>
</dbReference>
<organism evidence="4 5">
    <name type="scientific">Deinococcus roseus</name>
    <dbReference type="NCBI Taxonomy" id="392414"/>
    <lineage>
        <taxon>Bacteria</taxon>
        <taxon>Thermotogati</taxon>
        <taxon>Deinococcota</taxon>
        <taxon>Deinococci</taxon>
        <taxon>Deinococcales</taxon>
        <taxon>Deinococcaceae</taxon>
        <taxon>Deinococcus</taxon>
    </lineage>
</organism>
<feature type="domain" description="GGDEF" evidence="3">
    <location>
        <begin position="496"/>
        <end position="633"/>
    </location>
</feature>
<dbReference type="InterPro" id="IPR035965">
    <property type="entry name" value="PAS-like_dom_sf"/>
</dbReference>
<comment type="caution">
    <text evidence="4">The sequence shown here is derived from an EMBL/GenBank/DDBJ whole genome shotgun (WGS) entry which is preliminary data.</text>
</comment>
<dbReference type="PROSITE" id="PS50887">
    <property type="entry name" value="GGDEF"/>
    <property type="match status" value="1"/>
</dbReference>
<dbReference type="RefSeq" id="WP_189005026.1">
    <property type="nucleotide sequence ID" value="NZ_BMOD01000017.1"/>
</dbReference>
<reference evidence="5" key="1">
    <citation type="journal article" date="2019" name="Int. J. Syst. Evol. Microbiol.">
        <title>The Global Catalogue of Microorganisms (GCM) 10K type strain sequencing project: providing services to taxonomists for standard genome sequencing and annotation.</title>
        <authorList>
            <consortium name="The Broad Institute Genomics Platform"/>
            <consortium name="The Broad Institute Genome Sequencing Center for Infectious Disease"/>
            <person name="Wu L."/>
            <person name="Ma J."/>
        </authorList>
    </citation>
    <scope>NUCLEOTIDE SEQUENCE [LARGE SCALE GENOMIC DNA]</scope>
    <source>
        <strain evidence="5">JCM 14370</strain>
    </source>
</reference>
<evidence type="ECO:0000256" key="1">
    <source>
        <dbReference type="SAM" id="Coils"/>
    </source>
</evidence>
<keyword evidence="5" id="KW-1185">Reference proteome</keyword>
<dbReference type="Gene3D" id="3.30.70.270">
    <property type="match status" value="1"/>
</dbReference>
<protein>
    <recommendedName>
        <fullName evidence="3">GGDEF domain-containing protein</fullName>
    </recommendedName>
</protein>
<feature type="transmembrane region" description="Helical" evidence="2">
    <location>
        <begin position="12"/>
        <end position="32"/>
    </location>
</feature>
<dbReference type="SUPFAM" id="SSF55785">
    <property type="entry name" value="PYP-like sensor domain (PAS domain)"/>
    <property type="match status" value="1"/>
</dbReference>
<dbReference type="EMBL" id="BMOD01000017">
    <property type="protein sequence ID" value="GGJ46795.1"/>
    <property type="molecule type" value="Genomic_DNA"/>
</dbReference>
<gene>
    <name evidence="4" type="ORF">GCM10008938_36200</name>
</gene>
<dbReference type="InterPro" id="IPR050469">
    <property type="entry name" value="Diguanylate_Cyclase"/>
</dbReference>
<dbReference type="SUPFAM" id="SSF55073">
    <property type="entry name" value="Nucleotide cyclase"/>
    <property type="match status" value="1"/>
</dbReference>
<dbReference type="InterPro" id="IPR029787">
    <property type="entry name" value="Nucleotide_cyclase"/>
</dbReference>
<dbReference type="SMART" id="SM00267">
    <property type="entry name" value="GGDEF"/>
    <property type="match status" value="1"/>
</dbReference>
<keyword evidence="2" id="KW-0812">Transmembrane</keyword>
<evidence type="ECO:0000313" key="4">
    <source>
        <dbReference type="EMBL" id="GGJ46795.1"/>
    </source>
</evidence>
<dbReference type="SMART" id="SM00091">
    <property type="entry name" value="PAS"/>
    <property type="match status" value="1"/>
</dbReference>